<dbReference type="GO" id="GO:0005815">
    <property type="term" value="C:microtubule organizing center"/>
    <property type="evidence" value="ECO:0007669"/>
    <property type="project" value="TreeGrafter"/>
</dbReference>
<reference evidence="10" key="1">
    <citation type="submission" date="2023-06" db="EMBL/GenBank/DDBJ databases">
        <authorList>
            <person name="Kurt Z."/>
        </authorList>
    </citation>
    <scope>NUCLEOTIDE SEQUENCE</scope>
</reference>
<dbReference type="PANTHER" id="PTHR13376">
    <property type="entry name" value="INTRAFLAGELLAR TRANSPORT PROTEIN 46 HOMOLOG"/>
    <property type="match status" value="1"/>
</dbReference>
<name>A0AA86UKG4_9EUKA</name>
<evidence type="ECO:0000313" key="12">
    <source>
        <dbReference type="EMBL" id="CAL6019671.1"/>
    </source>
</evidence>
<accession>A0AA86UKG4</accession>
<dbReference type="Pfam" id="PF12317">
    <property type="entry name" value="IFT46_B_C"/>
    <property type="match status" value="1"/>
</dbReference>
<evidence type="ECO:0000256" key="3">
    <source>
        <dbReference type="ARBA" id="ARBA00022490"/>
    </source>
</evidence>
<evidence type="ECO:0000313" key="9">
    <source>
        <dbReference type="EMBL" id="CAI9944162.1"/>
    </source>
</evidence>
<dbReference type="EMBL" id="CAXDID020000274">
    <property type="protein sequence ID" value="CAL6068691.1"/>
    <property type="molecule type" value="Genomic_DNA"/>
</dbReference>
<sequence>MSESGPEQVQDHEVANDEPTDNFNSMTNEQLMEIFRTFIPIELMLETLFVPFLQDYQPSIGDVDPFIKIGRPDGKIEPLGLVVLDEYCINQTDPTILKLHLQSQTKGMGSAIVDQTMSIDERVRVINADKQQIDDWIKSVEKIHSIQGPAEMQYTIRPPADTILELWDPDMESILSQVELPKPNIDLSLEEYAKLCCILLDIPVSDNIIESVHMFFQNYRDVLDETEVIKNAQQTGYTQ</sequence>
<comment type="similarity">
    <text evidence="2">Belongs to the IFT46 family.</text>
</comment>
<comment type="subcellular location">
    <subcellularLocation>
        <location evidence="1">Cytoplasm</location>
        <location evidence="1">Cytoskeleton</location>
        <location evidence="1">Cilium basal body</location>
    </subcellularLocation>
</comment>
<gene>
    <name evidence="8" type="ORF">HINF_LOCUS13933</name>
    <name evidence="11" type="ORF">HINF_LOCUS26791</name>
    <name evidence="12" type="ORF">HINF_LOCUS27063</name>
    <name evidence="9" type="ORF">HINF_LOCUS31807</name>
    <name evidence="10" type="ORF">HINF_LOCUS42362</name>
    <name evidence="13" type="ORF">HINF_LOCUS53624</name>
</gene>
<keyword evidence="14" id="KW-1185">Reference proteome</keyword>
<keyword evidence="6" id="KW-0966">Cell projection</keyword>
<evidence type="ECO:0000313" key="10">
    <source>
        <dbReference type="EMBL" id="CAI9954717.1"/>
    </source>
</evidence>
<evidence type="ECO:0000256" key="6">
    <source>
        <dbReference type="ARBA" id="ARBA00023273"/>
    </source>
</evidence>
<evidence type="ECO:0000256" key="1">
    <source>
        <dbReference type="ARBA" id="ARBA00004120"/>
    </source>
</evidence>
<feature type="region of interest" description="Disordered" evidence="7">
    <location>
        <begin position="1"/>
        <end position="23"/>
    </location>
</feature>
<dbReference type="EMBL" id="CATOUU010000721">
    <property type="protein sequence ID" value="CAI9944162.1"/>
    <property type="molecule type" value="Genomic_DNA"/>
</dbReference>
<dbReference type="InterPro" id="IPR022088">
    <property type="entry name" value="Intraflagellar_transp_cmplxB"/>
</dbReference>
<dbReference type="GO" id="GO:0031514">
    <property type="term" value="C:motile cilium"/>
    <property type="evidence" value="ECO:0007669"/>
    <property type="project" value="TreeGrafter"/>
</dbReference>
<dbReference type="EMBL" id="CATOUU010000367">
    <property type="protein sequence ID" value="CAI9926288.1"/>
    <property type="molecule type" value="Genomic_DNA"/>
</dbReference>
<dbReference type="GO" id="GO:0030992">
    <property type="term" value="C:intraciliary transport particle B"/>
    <property type="evidence" value="ECO:0007669"/>
    <property type="project" value="TreeGrafter"/>
</dbReference>
<proteinExistence type="inferred from homology"/>
<evidence type="ECO:0000256" key="2">
    <source>
        <dbReference type="ARBA" id="ARBA00007700"/>
    </source>
</evidence>
<evidence type="ECO:0000256" key="7">
    <source>
        <dbReference type="SAM" id="MobiDB-lite"/>
    </source>
</evidence>
<dbReference type="EMBL" id="CAXDID020000082">
    <property type="protein sequence ID" value="CAL6019111.1"/>
    <property type="molecule type" value="Genomic_DNA"/>
</dbReference>
<dbReference type="Proteomes" id="UP001642409">
    <property type="component" value="Unassembled WGS sequence"/>
</dbReference>
<keyword evidence="5" id="KW-0206">Cytoskeleton</keyword>
<evidence type="ECO:0000256" key="5">
    <source>
        <dbReference type="ARBA" id="ARBA00023212"/>
    </source>
</evidence>
<dbReference type="GO" id="GO:0042073">
    <property type="term" value="P:intraciliary transport"/>
    <property type="evidence" value="ECO:0007669"/>
    <property type="project" value="InterPro"/>
</dbReference>
<keyword evidence="3" id="KW-0963">Cytoplasm</keyword>
<protein>
    <submittedName>
        <fullName evidence="10">Intraflagellar transport complex B protein 46</fullName>
    </submittedName>
    <submittedName>
        <fullName evidence="11">Intraflagellar_transport complex B protein 46</fullName>
    </submittedName>
</protein>
<evidence type="ECO:0000313" key="13">
    <source>
        <dbReference type="EMBL" id="CAL6068691.1"/>
    </source>
</evidence>
<evidence type="ECO:0000313" key="8">
    <source>
        <dbReference type="EMBL" id="CAI9926288.1"/>
    </source>
</evidence>
<keyword evidence="4" id="KW-0969">Cilium</keyword>
<evidence type="ECO:0000313" key="14">
    <source>
        <dbReference type="Proteomes" id="UP001642409"/>
    </source>
</evidence>
<dbReference type="PANTHER" id="PTHR13376:SF0">
    <property type="entry name" value="INTRAFLAGELLAR TRANSPORT PROTEIN 46 HOMOLOG"/>
    <property type="match status" value="1"/>
</dbReference>
<dbReference type="AlphaFoldDB" id="A0AA86UKG4"/>
<dbReference type="EMBL" id="CAXDID020000083">
    <property type="protein sequence ID" value="CAL6019671.1"/>
    <property type="molecule type" value="Genomic_DNA"/>
</dbReference>
<dbReference type="GO" id="GO:0060271">
    <property type="term" value="P:cilium assembly"/>
    <property type="evidence" value="ECO:0007669"/>
    <property type="project" value="TreeGrafter"/>
</dbReference>
<evidence type="ECO:0000256" key="4">
    <source>
        <dbReference type="ARBA" id="ARBA00023069"/>
    </source>
</evidence>
<reference evidence="11 14" key="2">
    <citation type="submission" date="2024-07" db="EMBL/GenBank/DDBJ databases">
        <authorList>
            <person name="Akdeniz Z."/>
        </authorList>
    </citation>
    <scope>NUCLEOTIDE SEQUENCE [LARGE SCALE GENOMIC DNA]</scope>
</reference>
<evidence type="ECO:0000313" key="11">
    <source>
        <dbReference type="EMBL" id="CAL6019111.1"/>
    </source>
</evidence>
<comment type="caution">
    <text evidence="10">The sequence shown here is derived from an EMBL/GenBank/DDBJ whole genome shotgun (WGS) entry which is preliminary data.</text>
</comment>
<dbReference type="EMBL" id="CATOUU010000850">
    <property type="protein sequence ID" value="CAI9954717.1"/>
    <property type="molecule type" value="Genomic_DNA"/>
</dbReference>
<organism evidence="10">
    <name type="scientific">Hexamita inflata</name>
    <dbReference type="NCBI Taxonomy" id="28002"/>
    <lineage>
        <taxon>Eukaryota</taxon>
        <taxon>Metamonada</taxon>
        <taxon>Diplomonadida</taxon>
        <taxon>Hexamitidae</taxon>
        <taxon>Hexamitinae</taxon>
        <taxon>Hexamita</taxon>
    </lineage>
</organism>